<dbReference type="SUPFAM" id="SSF48403">
    <property type="entry name" value="Ankyrin repeat"/>
    <property type="match status" value="1"/>
</dbReference>
<keyword evidence="5" id="KW-1185">Reference proteome</keyword>
<gene>
    <name evidence="4" type="ORF">P5673_017729</name>
</gene>
<dbReference type="PROSITE" id="PS50297">
    <property type="entry name" value="ANK_REP_REGION"/>
    <property type="match status" value="2"/>
</dbReference>
<sequence length="180" mass="20236">MTTLRHTPQIKIDFCREEGTSFETGQGETMVETDKLCLNRFKKKYKKSESRRSKLWDAIKDDRPGDIPKIVKEENIQVNELTSSLIHEAAFEGKLESVKALLDCGAKVNLSDTDDWTVLHAAVLGGHVELVRLLIQRGADLYAETNEKYIPFHIATGKGDEDMVALLMEKMSQLASLNAN</sequence>
<dbReference type="Gene3D" id="1.25.40.20">
    <property type="entry name" value="Ankyrin repeat-containing domain"/>
    <property type="match status" value="1"/>
</dbReference>
<dbReference type="InterPro" id="IPR036770">
    <property type="entry name" value="Ankyrin_rpt-contain_sf"/>
</dbReference>
<dbReference type="EMBL" id="JARQWQ010000039">
    <property type="protein sequence ID" value="KAK2559646.1"/>
    <property type="molecule type" value="Genomic_DNA"/>
</dbReference>
<dbReference type="PROSITE" id="PS50088">
    <property type="entry name" value="ANK_REPEAT"/>
    <property type="match status" value="2"/>
</dbReference>
<dbReference type="Pfam" id="PF12796">
    <property type="entry name" value="Ank_2"/>
    <property type="match status" value="1"/>
</dbReference>
<evidence type="ECO:0000313" key="5">
    <source>
        <dbReference type="Proteomes" id="UP001249851"/>
    </source>
</evidence>
<feature type="repeat" description="ANK" evidence="3">
    <location>
        <begin position="81"/>
        <end position="113"/>
    </location>
</feature>
<dbReference type="PANTHER" id="PTHR24171">
    <property type="entry name" value="ANKYRIN REPEAT DOMAIN-CONTAINING PROTEIN 39-RELATED"/>
    <property type="match status" value="1"/>
</dbReference>
<organism evidence="4 5">
    <name type="scientific">Acropora cervicornis</name>
    <name type="common">Staghorn coral</name>
    <dbReference type="NCBI Taxonomy" id="6130"/>
    <lineage>
        <taxon>Eukaryota</taxon>
        <taxon>Metazoa</taxon>
        <taxon>Cnidaria</taxon>
        <taxon>Anthozoa</taxon>
        <taxon>Hexacorallia</taxon>
        <taxon>Scleractinia</taxon>
        <taxon>Astrocoeniina</taxon>
        <taxon>Acroporidae</taxon>
        <taxon>Acropora</taxon>
    </lineage>
</organism>
<keyword evidence="2 3" id="KW-0040">ANK repeat</keyword>
<dbReference type="InterPro" id="IPR002110">
    <property type="entry name" value="Ankyrin_rpt"/>
</dbReference>
<evidence type="ECO:0000313" key="4">
    <source>
        <dbReference type="EMBL" id="KAK2559646.1"/>
    </source>
</evidence>
<dbReference type="AlphaFoldDB" id="A0AAD9QE41"/>
<dbReference type="GO" id="GO:0070531">
    <property type="term" value="C:BRCA1-A complex"/>
    <property type="evidence" value="ECO:0007669"/>
    <property type="project" value="TreeGrafter"/>
</dbReference>
<feature type="repeat" description="ANK" evidence="3">
    <location>
        <begin position="114"/>
        <end position="146"/>
    </location>
</feature>
<proteinExistence type="predicted"/>
<dbReference type="GO" id="GO:0085020">
    <property type="term" value="P:protein K6-linked ubiquitination"/>
    <property type="evidence" value="ECO:0007669"/>
    <property type="project" value="TreeGrafter"/>
</dbReference>
<dbReference type="PANTHER" id="PTHR24171:SF8">
    <property type="entry name" value="BRCA1-ASSOCIATED RING DOMAIN PROTEIN 1"/>
    <property type="match status" value="1"/>
</dbReference>
<keyword evidence="1" id="KW-0677">Repeat</keyword>
<dbReference type="GO" id="GO:0004842">
    <property type="term" value="F:ubiquitin-protein transferase activity"/>
    <property type="evidence" value="ECO:0007669"/>
    <property type="project" value="TreeGrafter"/>
</dbReference>
<dbReference type="SMART" id="SM00248">
    <property type="entry name" value="ANK"/>
    <property type="match status" value="3"/>
</dbReference>
<name>A0AAD9QE41_ACRCE</name>
<evidence type="ECO:0000256" key="3">
    <source>
        <dbReference type="PROSITE-ProRule" id="PRU00023"/>
    </source>
</evidence>
<reference evidence="4" key="2">
    <citation type="journal article" date="2023" name="Science">
        <title>Genomic signatures of disease resistance in endangered staghorn corals.</title>
        <authorList>
            <person name="Vollmer S.V."/>
            <person name="Selwyn J.D."/>
            <person name="Despard B.A."/>
            <person name="Roesel C.L."/>
        </authorList>
    </citation>
    <scope>NUCLEOTIDE SEQUENCE</scope>
    <source>
        <strain evidence="4">K2</strain>
    </source>
</reference>
<protein>
    <submittedName>
        <fullName evidence="4">Ankyrin repeat and KH domain-containing protein 1</fullName>
    </submittedName>
</protein>
<comment type="caution">
    <text evidence="4">The sequence shown here is derived from an EMBL/GenBank/DDBJ whole genome shotgun (WGS) entry which is preliminary data.</text>
</comment>
<accession>A0AAD9QE41</accession>
<evidence type="ECO:0000256" key="2">
    <source>
        <dbReference type="ARBA" id="ARBA00023043"/>
    </source>
</evidence>
<dbReference type="GO" id="GO:0031436">
    <property type="term" value="C:BRCA1-BARD1 complex"/>
    <property type="evidence" value="ECO:0007669"/>
    <property type="project" value="TreeGrafter"/>
</dbReference>
<reference evidence="4" key="1">
    <citation type="journal article" date="2023" name="G3 (Bethesda)">
        <title>Whole genome assembly and annotation of the endangered Caribbean coral Acropora cervicornis.</title>
        <authorList>
            <person name="Selwyn J.D."/>
            <person name="Vollmer S.V."/>
        </authorList>
    </citation>
    <scope>NUCLEOTIDE SEQUENCE</scope>
    <source>
        <strain evidence="4">K2</strain>
    </source>
</reference>
<evidence type="ECO:0000256" key="1">
    <source>
        <dbReference type="ARBA" id="ARBA00022737"/>
    </source>
</evidence>
<dbReference type="Proteomes" id="UP001249851">
    <property type="component" value="Unassembled WGS sequence"/>
</dbReference>